<gene>
    <name evidence="2" type="ORF">P7H43_02515</name>
</gene>
<keyword evidence="1" id="KW-1133">Transmembrane helix</keyword>
<evidence type="ECO:0000256" key="1">
    <source>
        <dbReference type="SAM" id="Phobius"/>
    </source>
</evidence>
<comment type="caution">
    <text evidence="2">The sequence shown here is derived from an EMBL/GenBank/DDBJ whole genome shotgun (WGS) entry which is preliminary data.</text>
</comment>
<dbReference type="InterPro" id="IPR021524">
    <property type="entry name" value="DUF3188"/>
</dbReference>
<sequence>MDKWGLGLCSVGLLITLLSTDATNMNWDFLSLVTGITFIVAGIVMVRKSAKKAKLKDGGKSS</sequence>
<dbReference type="RefSeq" id="WP_010753989.1">
    <property type="nucleotide sequence ID" value="NZ_CABJBY010000004.1"/>
</dbReference>
<keyword evidence="1" id="KW-0812">Transmembrane</keyword>
<proteinExistence type="predicted"/>
<name>A0AAW8TUM1_9ENTE</name>
<dbReference type="EMBL" id="JARQBJ010000001">
    <property type="protein sequence ID" value="MDT2809369.1"/>
    <property type="molecule type" value="Genomic_DNA"/>
</dbReference>
<organism evidence="2 3">
    <name type="scientific">Enterococcus asini</name>
    <dbReference type="NCBI Taxonomy" id="57732"/>
    <lineage>
        <taxon>Bacteria</taxon>
        <taxon>Bacillati</taxon>
        <taxon>Bacillota</taxon>
        <taxon>Bacilli</taxon>
        <taxon>Lactobacillales</taxon>
        <taxon>Enterococcaceae</taxon>
        <taxon>Enterococcus</taxon>
    </lineage>
</organism>
<dbReference type="Proteomes" id="UP001256711">
    <property type="component" value="Unassembled WGS sequence"/>
</dbReference>
<keyword evidence="1" id="KW-0472">Membrane</keyword>
<reference evidence="2" key="1">
    <citation type="submission" date="2023-03" db="EMBL/GenBank/DDBJ databases">
        <authorList>
            <person name="Shen W."/>
            <person name="Cai J."/>
        </authorList>
    </citation>
    <scope>NUCLEOTIDE SEQUENCE</scope>
    <source>
        <strain evidence="2">B226-2</strain>
    </source>
</reference>
<accession>A0AAW8TUM1</accession>
<evidence type="ECO:0000313" key="3">
    <source>
        <dbReference type="Proteomes" id="UP001256711"/>
    </source>
</evidence>
<feature type="transmembrane region" description="Helical" evidence="1">
    <location>
        <begin position="29"/>
        <end position="46"/>
    </location>
</feature>
<dbReference type="Pfam" id="PF11384">
    <property type="entry name" value="DUF3188"/>
    <property type="match status" value="1"/>
</dbReference>
<evidence type="ECO:0000313" key="2">
    <source>
        <dbReference type="EMBL" id="MDT2809369.1"/>
    </source>
</evidence>
<protein>
    <submittedName>
        <fullName evidence="2">DUF3188 domain-containing protein</fullName>
    </submittedName>
</protein>
<dbReference type="AlphaFoldDB" id="A0AAW8TUM1"/>